<dbReference type="AlphaFoldDB" id="A0AAN8HEZ3"/>
<gene>
    <name evidence="1" type="ORF">CgunFtcFv8_008271</name>
</gene>
<evidence type="ECO:0000313" key="1">
    <source>
        <dbReference type="EMBL" id="KAK5913774.1"/>
    </source>
</evidence>
<sequence length="104" mass="11409">MAVETEELSGRAAVEMSALLDASVCVHLGSEGASGSLHCIKSLCSLLVFSRLCWPVSSNERDANVIQQGYRDTTPSEEDGISRKLWRNIPRRQDQNIGGKKIPH</sequence>
<organism evidence="1 2">
    <name type="scientific">Champsocephalus gunnari</name>
    <name type="common">Mackerel icefish</name>
    <dbReference type="NCBI Taxonomy" id="52237"/>
    <lineage>
        <taxon>Eukaryota</taxon>
        <taxon>Metazoa</taxon>
        <taxon>Chordata</taxon>
        <taxon>Craniata</taxon>
        <taxon>Vertebrata</taxon>
        <taxon>Euteleostomi</taxon>
        <taxon>Actinopterygii</taxon>
        <taxon>Neopterygii</taxon>
        <taxon>Teleostei</taxon>
        <taxon>Neoteleostei</taxon>
        <taxon>Acanthomorphata</taxon>
        <taxon>Eupercaria</taxon>
        <taxon>Perciformes</taxon>
        <taxon>Notothenioidei</taxon>
        <taxon>Channichthyidae</taxon>
        <taxon>Champsocephalus</taxon>
    </lineage>
</organism>
<comment type="caution">
    <text evidence="1">The sequence shown here is derived from an EMBL/GenBank/DDBJ whole genome shotgun (WGS) entry which is preliminary data.</text>
</comment>
<reference evidence="1 2" key="1">
    <citation type="journal article" date="2023" name="Mol. Biol. Evol.">
        <title>Genomics of Secondarily Temperate Adaptation in the Only Non-Antarctic Icefish.</title>
        <authorList>
            <person name="Rivera-Colon A.G."/>
            <person name="Rayamajhi N."/>
            <person name="Minhas B.F."/>
            <person name="Madrigal G."/>
            <person name="Bilyk K.T."/>
            <person name="Yoon V."/>
            <person name="Hune M."/>
            <person name="Gregory S."/>
            <person name="Cheng C.H.C."/>
            <person name="Catchen J.M."/>
        </authorList>
    </citation>
    <scope>NUCLEOTIDE SEQUENCE [LARGE SCALE GENOMIC DNA]</scope>
    <source>
        <tissue evidence="1">White muscle</tissue>
    </source>
</reference>
<dbReference type="Proteomes" id="UP001331515">
    <property type="component" value="Unassembled WGS sequence"/>
</dbReference>
<keyword evidence="2" id="KW-1185">Reference proteome</keyword>
<evidence type="ECO:0000313" key="2">
    <source>
        <dbReference type="Proteomes" id="UP001331515"/>
    </source>
</evidence>
<proteinExistence type="predicted"/>
<dbReference type="EMBL" id="JAURVH010001527">
    <property type="protein sequence ID" value="KAK5913774.1"/>
    <property type="molecule type" value="Genomic_DNA"/>
</dbReference>
<name>A0AAN8HEZ3_CHAGU</name>
<accession>A0AAN8HEZ3</accession>
<protein>
    <submittedName>
        <fullName evidence="1">Uncharacterized protein</fullName>
    </submittedName>
</protein>